<dbReference type="AlphaFoldDB" id="A0A2A9M415"/>
<dbReference type="Proteomes" id="UP000224006">
    <property type="component" value="Chromosome IX"/>
</dbReference>
<evidence type="ECO:0000313" key="3">
    <source>
        <dbReference type="Proteomes" id="UP000224006"/>
    </source>
</evidence>
<comment type="caution">
    <text evidence="2">The sequence shown here is derived from an EMBL/GenBank/DDBJ whole genome shotgun (WGS) entry which is preliminary data.</text>
</comment>
<dbReference type="OrthoDB" id="331545at2759"/>
<dbReference type="RefSeq" id="XP_029216714.1">
    <property type="nucleotide sequence ID" value="XM_029360047.1"/>
</dbReference>
<proteinExistence type="predicted"/>
<accession>A0A2A9M415</accession>
<protein>
    <submittedName>
        <fullName evidence="2">Uncharacterized protein</fullName>
    </submittedName>
</protein>
<gene>
    <name evidence="2" type="ORF">BESB_013170</name>
</gene>
<dbReference type="GeneID" id="40306379"/>
<feature type="region of interest" description="Disordered" evidence="1">
    <location>
        <begin position="649"/>
        <end position="673"/>
    </location>
</feature>
<sequence>MRGESPGETLVRAGDEARRVQEWGIAERFYSAASAKVRGRGEKASIYARKAALLLDASSDPELLAAVERRLHLLPFRRGAVPSFSSQPSRSYLPQALEGTAAFPSSPATQPRFREDGDEAAPLSRNARGAQSEGAPAEARGNRGRRPGDGLETRGAARLSHPCSRGDVCARVLEPLQARQKMEAEATGGTRAADLAPPALSPHDRGRRPPAGTGGRGTRRPEALWLSEALNARQKTRGWFGEGELALVEQARAHAARALRLNPRSFLSLYTAALADVLAHRWRSASVLTAAALGVLTQRGFYSPARLSSRFRWRLFHPPGTSAAAVLSSSAPLSSPVFSPCFRATSAASPTSAGLCLSFGALRRALNQRERTKRAINISAMPRPLCRGAAHSPSAHRKTPLGGGNEDEEPPRRASRGAAEDGLREVPARAGRAQAAGGSQSVPAPRALPSSDPIRWSLRRFYRHLPRNCDDAASSLLYHSCFRRTSSEIRFMRREPANFQMYVELKLLQMRSSLLAGQPLECLRSLCGLLATVAEAEATPGCSHALSAVDVGRAAEEGLLLGAKAMCTLLTEMLKIVQREQESDSKVTASHNGFLLLDWPLLEHIQASLQRNQETPAGEALGEESVAGAGRQSAGRTSLGLGLATSVSPRASSALPPGAARFPAGSTEQAEALTPTWRDTQAATDAAALLVRSLGQAPFEAAPCAASIELLKALLHWSLEALRACFRSASERADYDRMAAAAAWRARCFLQCRMWEEAVRESTQALAVDLWTPAEVFCTPPPGDLSLRPAGAGSCASEFQAGRPLLSLFSPVHVRAVAHFMAGRAEASAADFLLARSLTGARGPSVGHGGERETHDGPHGPLCPSEDSTPDTSGGPEESGKKCQRGDPHKDEEAAPNARGSPQRLHDASSSHRGSMTEAARMHASADREGDRGSDLQTHLQKKTLFNPREPAHRWGRTPAEKARLKRRMENRSRFLFDF</sequence>
<evidence type="ECO:0000256" key="1">
    <source>
        <dbReference type="SAM" id="MobiDB-lite"/>
    </source>
</evidence>
<feature type="compositionally biased region" description="Basic and acidic residues" evidence="1">
    <location>
        <begin position="878"/>
        <end position="893"/>
    </location>
</feature>
<feature type="compositionally biased region" description="Basic and acidic residues" evidence="1">
    <location>
        <begin position="920"/>
        <end position="934"/>
    </location>
</feature>
<feature type="region of interest" description="Disordered" evidence="1">
    <location>
        <begin position="842"/>
        <end position="966"/>
    </location>
</feature>
<name>A0A2A9M415_BESBE</name>
<feature type="compositionally biased region" description="Basic and acidic residues" evidence="1">
    <location>
        <begin position="849"/>
        <end position="858"/>
    </location>
</feature>
<feature type="compositionally biased region" description="Low complexity" evidence="1">
    <location>
        <begin position="428"/>
        <end position="441"/>
    </location>
</feature>
<feature type="region of interest" description="Disordered" evidence="1">
    <location>
        <begin position="385"/>
        <end position="449"/>
    </location>
</feature>
<keyword evidence="3" id="KW-1185">Reference proteome</keyword>
<evidence type="ECO:0000313" key="2">
    <source>
        <dbReference type="EMBL" id="PFH32705.1"/>
    </source>
</evidence>
<reference evidence="2 3" key="1">
    <citation type="submission" date="2017-09" db="EMBL/GenBank/DDBJ databases">
        <title>Genome sequencing of Besnoitia besnoiti strain Bb-Ger1.</title>
        <authorList>
            <person name="Schares G."/>
            <person name="Venepally P."/>
            <person name="Lorenzi H.A."/>
        </authorList>
    </citation>
    <scope>NUCLEOTIDE SEQUENCE [LARGE SCALE GENOMIC DNA]</scope>
    <source>
        <strain evidence="2 3">Bb-Ger1</strain>
    </source>
</reference>
<feature type="region of interest" description="Disordered" evidence="1">
    <location>
        <begin position="180"/>
        <end position="221"/>
    </location>
</feature>
<dbReference type="EMBL" id="NWUJ01000010">
    <property type="protein sequence ID" value="PFH32705.1"/>
    <property type="molecule type" value="Genomic_DNA"/>
</dbReference>
<feature type="compositionally biased region" description="Basic and acidic residues" evidence="1">
    <location>
        <begin position="418"/>
        <end position="427"/>
    </location>
</feature>
<organism evidence="2 3">
    <name type="scientific">Besnoitia besnoiti</name>
    <name type="common">Apicomplexan protozoan</name>
    <dbReference type="NCBI Taxonomy" id="94643"/>
    <lineage>
        <taxon>Eukaryota</taxon>
        <taxon>Sar</taxon>
        <taxon>Alveolata</taxon>
        <taxon>Apicomplexa</taxon>
        <taxon>Conoidasida</taxon>
        <taxon>Coccidia</taxon>
        <taxon>Eucoccidiorida</taxon>
        <taxon>Eimeriorina</taxon>
        <taxon>Sarcocystidae</taxon>
        <taxon>Besnoitia</taxon>
    </lineage>
</organism>
<dbReference type="VEuPathDB" id="ToxoDB:BESB_013170"/>
<dbReference type="KEGG" id="bbes:BESB_013170"/>
<feature type="region of interest" description="Disordered" evidence="1">
    <location>
        <begin position="101"/>
        <end position="162"/>
    </location>
</feature>